<organism evidence="1 2">
    <name type="scientific">Thauera chlorobenzoica</name>
    <dbReference type="NCBI Taxonomy" id="96773"/>
    <lineage>
        <taxon>Bacteria</taxon>
        <taxon>Pseudomonadati</taxon>
        <taxon>Pseudomonadota</taxon>
        <taxon>Betaproteobacteria</taxon>
        <taxon>Rhodocyclales</taxon>
        <taxon>Zoogloeaceae</taxon>
        <taxon>Thauera</taxon>
    </lineage>
</organism>
<dbReference type="InterPro" id="IPR018707">
    <property type="entry name" value="LpxR"/>
</dbReference>
<evidence type="ECO:0000313" key="2">
    <source>
        <dbReference type="Proteomes" id="UP000185739"/>
    </source>
</evidence>
<dbReference type="Pfam" id="PF09982">
    <property type="entry name" value="LpxR"/>
    <property type="match status" value="1"/>
</dbReference>
<dbReference type="InterPro" id="IPR037107">
    <property type="entry name" value="Put_OMP_sf"/>
</dbReference>
<accession>A0A1L6FB63</accession>
<evidence type="ECO:0000313" key="1">
    <source>
        <dbReference type="EMBL" id="APR04159.1"/>
    </source>
</evidence>
<reference evidence="1 2" key="1">
    <citation type="submission" date="2016-12" db="EMBL/GenBank/DDBJ databases">
        <title>Complete genome sequence of Thauera chlorobenzoica, a Betaproteobacterium degrading haloaromatics anaerobically to CO2 and halides.</title>
        <authorList>
            <person name="Goris T."/>
            <person name="Mergelsberg M."/>
            <person name="Boll M."/>
        </authorList>
    </citation>
    <scope>NUCLEOTIDE SEQUENCE [LARGE SCALE GENOMIC DNA]</scope>
    <source>
        <strain evidence="1 2">3CB1</strain>
    </source>
</reference>
<dbReference type="STRING" id="96773.Tchl_1300"/>
<dbReference type="KEGG" id="tcl:Tchl_1300"/>
<keyword evidence="2" id="KW-1185">Reference proteome</keyword>
<sequence length="403" mass="44827">MIEHVRTSPLSVKRFVKNALRRTMLALGMNAFLLSPTLAEGANKGPADVRDCEIEESLRFRGGTLRVENDLFTGTDQNYTNGVALTLISHDIPGRLRLECIPAPVRLHAQLIQFVNPGFWADTTNSAATQNAVVRFGQSMYTPGDYTRADLIHDDRPYAGLLYMGFAWNRRKREPEPNREVLDTREVTLGVIGPLSLAEQSQNIVHDVRRIDRFDGWQHQLKNEPAFQFALDRKFREFRGTGATIPGFSADSIRSLGLRLGNIETSATFGVEGRMGWNLPNDFGSYPLRPGAENRPPSAASIRSKSNFPVPVSNRPRPGVHLFGILEAKAVAYDFSLDGNLFRSSHGVSRRPWVAQAAVGVSAQGILEGHGVRLAVMHVYRSREFEEQSTNQSYGSVALSFEF</sequence>
<protein>
    <submittedName>
        <fullName evidence="1">Type I secretion system, outer membrane component LapE</fullName>
    </submittedName>
</protein>
<name>A0A1L6FB63_9RHOO</name>
<dbReference type="EMBL" id="CP018839">
    <property type="protein sequence ID" value="APR04159.1"/>
    <property type="molecule type" value="Genomic_DNA"/>
</dbReference>
<dbReference type="Proteomes" id="UP000185739">
    <property type="component" value="Chromosome"/>
</dbReference>
<proteinExistence type="predicted"/>
<dbReference type="Gene3D" id="2.40.128.140">
    <property type="entry name" value="Outer membrane protein"/>
    <property type="match status" value="1"/>
</dbReference>
<dbReference type="AlphaFoldDB" id="A0A1L6FB63"/>
<gene>
    <name evidence="1" type="ORF">Tchl_1300</name>
</gene>